<feature type="region of interest" description="Disordered" evidence="5">
    <location>
        <begin position="371"/>
        <end position="413"/>
    </location>
</feature>
<evidence type="ECO:0000313" key="6">
    <source>
        <dbReference type="EMBL" id="EPT05974.1"/>
    </source>
</evidence>
<evidence type="ECO:0000256" key="1">
    <source>
        <dbReference type="ARBA" id="ARBA00002889"/>
    </source>
</evidence>
<dbReference type="InParanoid" id="S8ESS1"/>
<gene>
    <name evidence="6" type="ORF">FOMPIDRAFT_96533</name>
</gene>
<accession>S8ESS1</accession>
<sequence>MPRFFTGDELGSVKSIRYSQDAVSKEWKSDVAVVSSIPGEAKSVPVQKLAFSVNGADRLLAAARGDGSASVYRVPEDGPPVVSAQWKEPRLKPGQRYVGLSISERRVFSCTSNGALRSTTLSEDDSAPSGQTSVLPMRLCDWRLSHDGKAFAYGGDEVELSVWDTESAFAPREKVSNDTDSKKRKRGDQLLPGEVWRAKNVPNDGLSLRQPVYNTSFTYLQPSASASQQHLLAGTHYGHVRRYDTRAARRPVADWKGIGKVGGIRTVEKGLVEHEAFVSDNGSNLFALDLRNGRVIYGYKSIAGAVSSLAPSPSLLASVAQDRFMRLHSTFPPPTEPGQQQDNKGVVLDKLYMKTIPTVVVWDRSEDAVQAASAAGEDAEEVDDDDVWDAMEDVEDGEEVEGGRRGKKSRTAE</sequence>
<evidence type="ECO:0000256" key="3">
    <source>
        <dbReference type="ARBA" id="ARBA00011187"/>
    </source>
</evidence>
<dbReference type="PANTHER" id="PTHR16038:SF4">
    <property type="entry name" value="WD REPEAT-CONTAINING PROTEIN 74"/>
    <property type="match status" value="1"/>
</dbReference>
<dbReference type="STRING" id="743788.S8ESS1"/>
<comment type="function">
    <text evidence="1">Involved in the biogenesis of the 60S ribosomal subunit.</text>
</comment>
<dbReference type="InterPro" id="IPR015943">
    <property type="entry name" value="WD40/YVTN_repeat-like_dom_sf"/>
</dbReference>
<dbReference type="PANTHER" id="PTHR16038">
    <property type="entry name" value="NOP SEVEN ASSOCIATED PROTEIN 1"/>
    <property type="match status" value="1"/>
</dbReference>
<feature type="compositionally biased region" description="Acidic residues" evidence="5">
    <location>
        <begin position="377"/>
        <end position="400"/>
    </location>
</feature>
<dbReference type="OrthoDB" id="18388at2759"/>
<name>S8ESS1_FOMSC</name>
<dbReference type="GO" id="GO:0005730">
    <property type="term" value="C:nucleolus"/>
    <property type="evidence" value="ECO:0007669"/>
    <property type="project" value="InterPro"/>
</dbReference>
<evidence type="ECO:0000256" key="5">
    <source>
        <dbReference type="SAM" id="MobiDB-lite"/>
    </source>
</evidence>
<comment type="subunit">
    <text evidence="3">Component of the pre-66S ribosomal particle.</text>
</comment>
<dbReference type="FunCoup" id="S8ESS1">
    <property type="interactions" value="264"/>
</dbReference>
<dbReference type="HOGENOM" id="CLU_033769_1_0_1"/>
<dbReference type="CDD" id="cd22857">
    <property type="entry name" value="WDR74"/>
    <property type="match status" value="1"/>
</dbReference>
<dbReference type="EMBL" id="KE504122">
    <property type="protein sequence ID" value="EPT05974.1"/>
    <property type="molecule type" value="Genomic_DNA"/>
</dbReference>
<dbReference type="SUPFAM" id="SSF50978">
    <property type="entry name" value="WD40 repeat-like"/>
    <property type="match status" value="1"/>
</dbReference>
<dbReference type="Proteomes" id="UP000015241">
    <property type="component" value="Unassembled WGS sequence"/>
</dbReference>
<dbReference type="Gene3D" id="2.130.10.10">
    <property type="entry name" value="YVTN repeat-like/Quinoprotein amine dehydrogenase"/>
    <property type="match status" value="1"/>
</dbReference>
<evidence type="ECO:0000256" key="2">
    <source>
        <dbReference type="ARBA" id="ARBA00007861"/>
    </source>
</evidence>
<dbReference type="InterPro" id="IPR037379">
    <property type="entry name" value="WDR74/Nsa1"/>
</dbReference>
<dbReference type="InterPro" id="IPR036322">
    <property type="entry name" value="WD40_repeat_dom_sf"/>
</dbReference>
<protein>
    <recommendedName>
        <fullName evidence="4">Ribosome biogenesis protein NSA1</fullName>
    </recommendedName>
</protein>
<evidence type="ECO:0000313" key="7">
    <source>
        <dbReference type="Proteomes" id="UP000015241"/>
    </source>
</evidence>
<dbReference type="GO" id="GO:0042273">
    <property type="term" value="P:ribosomal large subunit biogenesis"/>
    <property type="evidence" value="ECO:0007669"/>
    <property type="project" value="InterPro"/>
</dbReference>
<keyword evidence="7" id="KW-1185">Reference proteome</keyword>
<dbReference type="AlphaFoldDB" id="S8ESS1"/>
<dbReference type="GO" id="GO:0030687">
    <property type="term" value="C:preribosome, large subunit precursor"/>
    <property type="evidence" value="ECO:0007669"/>
    <property type="project" value="TreeGrafter"/>
</dbReference>
<organism evidence="6 7">
    <name type="scientific">Fomitopsis schrenkii</name>
    <name type="common">Brown rot fungus</name>
    <dbReference type="NCBI Taxonomy" id="2126942"/>
    <lineage>
        <taxon>Eukaryota</taxon>
        <taxon>Fungi</taxon>
        <taxon>Dikarya</taxon>
        <taxon>Basidiomycota</taxon>
        <taxon>Agaricomycotina</taxon>
        <taxon>Agaricomycetes</taxon>
        <taxon>Polyporales</taxon>
        <taxon>Fomitopsis</taxon>
    </lineage>
</organism>
<reference evidence="6 7" key="1">
    <citation type="journal article" date="2012" name="Science">
        <title>The Paleozoic origin of enzymatic lignin decomposition reconstructed from 31 fungal genomes.</title>
        <authorList>
            <person name="Floudas D."/>
            <person name="Binder M."/>
            <person name="Riley R."/>
            <person name="Barry K."/>
            <person name="Blanchette R.A."/>
            <person name="Henrissat B."/>
            <person name="Martinez A.T."/>
            <person name="Otillar R."/>
            <person name="Spatafora J.W."/>
            <person name="Yadav J.S."/>
            <person name="Aerts A."/>
            <person name="Benoit I."/>
            <person name="Boyd A."/>
            <person name="Carlson A."/>
            <person name="Copeland A."/>
            <person name="Coutinho P.M."/>
            <person name="de Vries R.P."/>
            <person name="Ferreira P."/>
            <person name="Findley K."/>
            <person name="Foster B."/>
            <person name="Gaskell J."/>
            <person name="Glotzer D."/>
            <person name="Gorecki P."/>
            <person name="Heitman J."/>
            <person name="Hesse C."/>
            <person name="Hori C."/>
            <person name="Igarashi K."/>
            <person name="Jurgens J.A."/>
            <person name="Kallen N."/>
            <person name="Kersten P."/>
            <person name="Kohler A."/>
            <person name="Kuees U."/>
            <person name="Kumar T.K.A."/>
            <person name="Kuo A."/>
            <person name="LaButti K."/>
            <person name="Larrondo L.F."/>
            <person name="Lindquist E."/>
            <person name="Ling A."/>
            <person name="Lombard V."/>
            <person name="Lucas S."/>
            <person name="Lundell T."/>
            <person name="Martin R."/>
            <person name="McLaughlin D.J."/>
            <person name="Morgenstern I."/>
            <person name="Morin E."/>
            <person name="Murat C."/>
            <person name="Nagy L.G."/>
            <person name="Nolan M."/>
            <person name="Ohm R.A."/>
            <person name="Patyshakuliyeva A."/>
            <person name="Rokas A."/>
            <person name="Ruiz-Duenas F.J."/>
            <person name="Sabat G."/>
            <person name="Salamov A."/>
            <person name="Samejima M."/>
            <person name="Schmutz J."/>
            <person name="Slot J.C."/>
            <person name="St John F."/>
            <person name="Stenlid J."/>
            <person name="Sun H."/>
            <person name="Sun S."/>
            <person name="Syed K."/>
            <person name="Tsang A."/>
            <person name="Wiebenga A."/>
            <person name="Young D."/>
            <person name="Pisabarro A."/>
            <person name="Eastwood D.C."/>
            <person name="Martin F."/>
            <person name="Cullen D."/>
            <person name="Grigoriev I.V."/>
            <person name="Hibbett D.S."/>
        </authorList>
    </citation>
    <scope>NUCLEOTIDE SEQUENCE</scope>
    <source>
        <strain evidence="7">FP-58527</strain>
    </source>
</reference>
<evidence type="ECO:0000256" key="4">
    <source>
        <dbReference type="ARBA" id="ARBA00014234"/>
    </source>
</evidence>
<proteinExistence type="inferred from homology"/>
<comment type="similarity">
    <text evidence="2">Belongs to the NSA1 family.</text>
</comment>
<dbReference type="eggNOG" id="KOG3881">
    <property type="taxonomic scope" value="Eukaryota"/>
</dbReference>